<dbReference type="Proteomes" id="UP000004508">
    <property type="component" value="Unassembled WGS sequence"/>
</dbReference>
<keyword evidence="3" id="KW-1185">Reference proteome</keyword>
<dbReference type="PANTHER" id="PTHR33498:SF1">
    <property type="entry name" value="TRANSPOSASE FOR INSERTION SEQUENCE ELEMENT IS1557"/>
    <property type="match status" value="1"/>
</dbReference>
<dbReference type="InterPro" id="IPR029261">
    <property type="entry name" value="Transposase_Znf"/>
</dbReference>
<dbReference type="PROSITE" id="PS50531">
    <property type="entry name" value="HTH_IS21"/>
    <property type="match status" value="1"/>
</dbReference>
<accession>D6TXN2</accession>
<name>D6TXN2_KTERA</name>
<sequence>MLQPWFVNRIEEKIAQREQICTEVHTFPMLPFSLPGFEVQAVSEAEVGLTITARATSPIATCPACQHESCHVHSYYTRAPQDLPVSGQTVRLRLRVRRFRCQNGACRQQTFVEQAPQVVSRYARQTRRLRETLKAFAYTLSGQAGSRLLKQAGMTVSGDTLLRVAKSVGTTVLMTPELLGMDDFAFKRGRTYGTILVDLRTHRPVDLLPERTADALSFWLRTHPGVLLISRDRSTEYARGASDGAPEALQVADRFHVLQNLREAGERALKRLHAELVEQQKASGHPQAIHYKRRRSQTEVAASTVAHLRRQARYEEVVALYQQGMSILGIANQLRMSRSTVRSFVYAGAFPERANVLRTKSLLDPYVPYLETRLKQGCRNAHQLWEEQVAQGFKGSYKVVNHWLAPRREKPGRKHSLREKDLLGLTEQEEAGTYSQQPKQEEQEEALEPVALEAPRHLIWLLLRDPSSLNQDEQRTLGLIRQHSLVERLYHLIQGYLRLARERDVEAFDPWLAQCSNCDIPDMQSFAQGIQKDYEAVKTSLILPYSNGPVEGAPFRCA</sequence>
<organism evidence="2 3">
    <name type="scientific">Ktedonobacter racemifer DSM 44963</name>
    <dbReference type="NCBI Taxonomy" id="485913"/>
    <lineage>
        <taxon>Bacteria</taxon>
        <taxon>Bacillati</taxon>
        <taxon>Chloroflexota</taxon>
        <taxon>Ktedonobacteria</taxon>
        <taxon>Ktedonobacterales</taxon>
        <taxon>Ktedonobacteraceae</taxon>
        <taxon>Ktedonobacter</taxon>
    </lineage>
</organism>
<dbReference type="InterPro" id="IPR047951">
    <property type="entry name" value="Transpos_ISL3"/>
</dbReference>
<proteinExistence type="predicted"/>
<dbReference type="Gene3D" id="1.10.10.10">
    <property type="entry name" value="Winged helix-like DNA-binding domain superfamily/Winged helix DNA-binding domain"/>
    <property type="match status" value="1"/>
</dbReference>
<feature type="domain" description="HTH IS21-type" evidence="1">
    <location>
        <begin position="312"/>
        <end position="374"/>
    </location>
</feature>
<dbReference type="AlphaFoldDB" id="D6TXN2"/>
<dbReference type="InterPro" id="IPR017894">
    <property type="entry name" value="HTH_IS21_transposase_type"/>
</dbReference>
<evidence type="ECO:0000313" key="3">
    <source>
        <dbReference type="Proteomes" id="UP000004508"/>
    </source>
</evidence>
<protein>
    <submittedName>
        <fullName evidence="2">Transposase IS204/IS1001/IS1096/IS1165 family protein</fullName>
    </submittedName>
</protein>
<dbReference type="Pfam" id="PF01610">
    <property type="entry name" value="DDE_Tnp_ISL3"/>
    <property type="match status" value="2"/>
</dbReference>
<reference evidence="2 3" key="1">
    <citation type="journal article" date="2011" name="Stand. Genomic Sci.">
        <title>Non-contiguous finished genome sequence and contextual data of the filamentous soil bacterium Ktedonobacter racemifer type strain (SOSP1-21).</title>
        <authorList>
            <person name="Chang Y.J."/>
            <person name="Land M."/>
            <person name="Hauser L."/>
            <person name="Chertkov O."/>
            <person name="Del Rio T.G."/>
            <person name="Nolan M."/>
            <person name="Copeland A."/>
            <person name="Tice H."/>
            <person name="Cheng J.F."/>
            <person name="Lucas S."/>
            <person name="Han C."/>
            <person name="Goodwin L."/>
            <person name="Pitluck S."/>
            <person name="Ivanova N."/>
            <person name="Ovchinikova G."/>
            <person name="Pati A."/>
            <person name="Chen A."/>
            <person name="Palaniappan K."/>
            <person name="Mavromatis K."/>
            <person name="Liolios K."/>
            <person name="Brettin T."/>
            <person name="Fiebig A."/>
            <person name="Rohde M."/>
            <person name="Abt B."/>
            <person name="Goker M."/>
            <person name="Detter J.C."/>
            <person name="Woyke T."/>
            <person name="Bristow J."/>
            <person name="Eisen J.A."/>
            <person name="Markowitz V."/>
            <person name="Hugenholtz P."/>
            <person name="Kyrpides N.C."/>
            <person name="Klenk H.P."/>
            <person name="Lapidus A."/>
        </authorList>
    </citation>
    <scope>NUCLEOTIDE SEQUENCE [LARGE SCALE GENOMIC DNA]</scope>
    <source>
        <strain evidence="3">DSM 44963</strain>
    </source>
</reference>
<dbReference type="EMBL" id="ADVG01000003">
    <property type="protein sequence ID" value="EFH83079.1"/>
    <property type="molecule type" value="Genomic_DNA"/>
</dbReference>
<evidence type="ECO:0000313" key="2">
    <source>
        <dbReference type="EMBL" id="EFH83079.1"/>
    </source>
</evidence>
<dbReference type="InterPro" id="IPR002560">
    <property type="entry name" value="Transposase_DDE"/>
</dbReference>
<evidence type="ECO:0000259" key="1">
    <source>
        <dbReference type="PROSITE" id="PS50531"/>
    </source>
</evidence>
<gene>
    <name evidence="2" type="ORF">Krac_3996</name>
</gene>
<dbReference type="STRING" id="485913.Krac_3996"/>
<dbReference type="InterPro" id="IPR036388">
    <property type="entry name" value="WH-like_DNA-bd_sf"/>
</dbReference>
<dbReference type="InParanoid" id="D6TXN2"/>
<dbReference type="eggNOG" id="COG3464">
    <property type="taxonomic scope" value="Bacteria"/>
</dbReference>
<comment type="caution">
    <text evidence="2">The sequence shown here is derived from an EMBL/GenBank/DDBJ whole genome shotgun (WGS) entry which is preliminary data.</text>
</comment>
<dbReference type="PANTHER" id="PTHR33498">
    <property type="entry name" value="TRANSPOSASE FOR INSERTION SEQUENCE ELEMENT IS1557"/>
    <property type="match status" value="1"/>
</dbReference>
<dbReference type="Pfam" id="PF14690">
    <property type="entry name" value="Zn_ribbon_ISL3"/>
    <property type="match status" value="1"/>
</dbReference>
<dbReference type="NCBIfam" id="NF033550">
    <property type="entry name" value="transpos_ISL3"/>
    <property type="match status" value="1"/>
</dbReference>